<evidence type="ECO:0000256" key="2">
    <source>
        <dbReference type="ARBA" id="ARBA00023239"/>
    </source>
</evidence>
<dbReference type="PANTHER" id="PTHR22789">
    <property type="entry name" value="FUCULOSE PHOSPHATE ALDOLASE"/>
    <property type="match status" value="1"/>
</dbReference>
<feature type="domain" description="Class II aldolase/adducin N-terminal" evidence="3">
    <location>
        <begin position="12"/>
        <end position="187"/>
    </location>
</feature>
<dbReference type="AlphaFoldDB" id="A0A9D5JWS6"/>
<dbReference type="EMBL" id="WJJP01000396">
    <property type="protein sequence ID" value="MBD3325342.1"/>
    <property type="molecule type" value="Genomic_DNA"/>
</dbReference>
<comment type="caution">
    <text evidence="4">The sequence shown here is derived from an EMBL/GenBank/DDBJ whole genome shotgun (WGS) entry which is preliminary data.</text>
</comment>
<evidence type="ECO:0000256" key="1">
    <source>
        <dbReference type="ARBA" id="ARBA00022723"/>
    </source>
</evidence>
<organism evidence="4 5">
    <name type="scientific">candidate division KSB3 bacterium</name>
    <dbReference type="NCBI Taxonomy" id="2044937"/>
    <lineage>
        <taxon>Bacteria</taxon>
        <taxon>candidate division KSB3</taxon>
    </lineage>
</organism>
<keyword evidence="1" id="KW-0479">Metal-binding</keyword>
<dbReference type="Proteomes" id="UP000649604">
    <property type="component" value="Unassembled WGS sequence"/>
</dbReference>
<dbReference type="GO" id="GO:0019323">
    <property type="term" value="P:pentose catabolic process"/>
    <property type="evidence" value="ECO:0007669"/>
    <property type="project" value="TreeGrafter"/>
</dbReference>
<dbReference type="Gene3D" id="3.40.225.10">
    <property type="entry name" value="Class II aldolase/adducin N-terminal domain"/>
    <property type="match status" value="1"/>
</dbReference>
<evidence type="ECO:0000313" key="4">
    <source>
        <dbReference type="EMBL" id="MBD3325342.1"/>
    </source>
</evidence>
<dbReference type="InterPro" id="IPR050197">
    <property type="entry name" value="Aldolase_class_II_sugar_metab"/>
</dbReference>
<dbReference type="InterPro" id="IPR036409">
    <property type="entry name" value="Aldolase_II/adducin_N_sf"/>
</dbReference>
<dbReference type="InterPro" id="IPR001303">
    <property type="entry name" value="Aldolase_II/adducin_N"/>
</dbReference>
<reference evidence="4" key="1">
    <citation type="submission" date="2019-11" db="EMBL/GenBank/DDBJ databases">
        <title>Microbial mats filling the niche in hypersaline microbial mats.</title>
        <authorList>
            <person name="Wong H.L."/>
            <person name="Macleod F.I."/>
            <person name="White R.A. III"/>
            <person name="Burns B.P."/>
        </authorList>
    </citation>
    <scope>NUCLEOTIDE SEQUENCE</scope>
    <source>
        <strain evidence="4">Rbin_158</strain>
    </source>
</reference>
<protein>
    <submittedName>
        <fullName evidence="4">Class II aldolase/adducin family protein</fullName>
    </submittedName>
</protein>
<evidence type="ECO:0000313" key="5">
    <source>
        <dbReference type="Proteomes" id="UP000649604"/>
    </source>
</evidence>
<dbReference type="GO" id="GO:0005829">
    <property type="term" value="C:cytosol"/>
    <property type="evidence" value="ECO:0007669"/>
    <property type="project" value="TreeGrafter"/>
</dbReference>
<dbReference type="SUPFAM" id="SSF53639">
    <property type="entry name" value="AraD/HMP-PK domain-like"/>
    <property type="match status" value="1"/>
</dbReference>
<dbReference type="PANTHER" id="PTHR22789:SF0">
    <property type="entry name" value="3-OXO-TETRONATE 4-PHOSPHATE DECARBOXYLASE-RELATED"/>
    <property type="match status" value="1"/>
</dbReference>
<dbReference type="Pfam" id="PF00596">
    <property type="entry name" value="Aldolase_II"/>
    <property type="match status" value="1"/>
</dbReference>
<dbReference type="SMART" id="SM01007">
    <property type="entry name" value="Aldolase_II"/>
    <property type="match status" value="1"/>
</dbReference>
<proteinExistence type="predicted"/>
<gene>
    <name evidence="4" type="ORF">GF339_12200</name>
</gene>
<dbReference type="GO" id="GO:0046872">
    <property type="term" value="F:metal ion binding"/>
    <property type="evidence" value="ECO:0007669"/>
    <property type="project" value="UniProtKB-KW"/>
</dbReference>
<accession>A0A9D5JWS6</accession>
<keyword evidence="2" id="KW-0456">Lyase</keyword>
<dbReference type="GO" id="GO:0016832">
    <property type="term" value="F:aldehyde-lyase activity"/>
    <property type="evidence" value="ECO:0007669"/>
    <property type="project" value="TreeGrafter"/>
</dbReference>
<evidence type="ECO:0000259" key="3">
    <source>
        <dbReference type="SMART" id="SM01007"/>
    </source>
</evidence>
<sequence>MTTHYTIDALKREIIEIGRQAMLHGYVTTVGGNISVRLNEREFLVTATGVPLDELNDENVILIDQDGNTQSRFKPSKEAPMHLLIYEARPEIQAVVHLHPIIATTLASLDIPITPVTFEQVFFLGDEIGIVAPLSAGGEDLHRAVLAEAIRCNTVILKHHGCVAVGTTLKEAYFRAVKIERAAHATLIARTFGKTIEPPVLL</sequence>
<name>A0A9D5JWS6_9BACT</name>